<feature type="transmembrane region" description="Helical" evidence="1">
    <location>
        <begin position="189"/>
        <end position="208"/>
    </location>
</feature>
<sequence>MMSLFYIHRGLRLEDIFYLALIWAVINIICEVPSSYLADTWGRKKTIALGVIAGLLYWIFFLLAHSFFMFAIGIMWYACSIAMLSGTQEALLYDSAKELGKEDETLSKLGSFHSALSIFKIFTPLVAIAIIQTLSEAQFVAVLLIDIVATAVALILTTRLTEAHHAMDVAEIEAGVLRDAWRLLTKNKLLMRAILSNVIIFIAFLVTWHYYQTFFVDMGVSLCILGIGWSINHIIIFAIHRYIGRIVPVRHVSLTIDILNICYTATLLLFVVMWVVFPNPYLLYFLFVTSASIQGWRKPLFSEFFNKQSKSYNRATTLSLSNFIKSILDIPVVLLAAYLIQIDSIFPYILSLILGLLVITFFRVYTRTYVSSSVV</sequence>
<feature type="transmembrane region" description="Helical" evidence="1">
    <location>
        <begin position="114"/>
        <end position="131"/>
    </location>
</feature>
<dbReference type="Gene3D" id="1.20.1250.20">
    <property type="entry name" value="MFS general substrate transporter like domains"/>
    <property type="match status" value="1"/>
</dbReference>
<dbReference type="SUPFAM" id="SSF103473">
    <property type="entry name" value="MFS general substrate transporter"/>
    <property type="match status" value="1"/>
</dbReference>
<feature type="transmembrane region" description="Helical" evidence="1">
    <location>
        <begin position="214"/>
        <end position="239"/>
    </location>
</feature>
<dbReference type="Pfam" id="PF07690">
    <property type="entry name" value="MFS_1"/>
    <property type="match status" value="1"/>
</dbReference>
<evidence type="ECO:0008006" key="4">
    <source>
        <dbReference type="Google" id="ProtNLM"/>
    </source>
</evidence>
<evidence type="ECO:0000313" key="2">
    <source>
        <dbReference type="EMBL" id="PIT86900.1"/>
    </source>
</evidence>
<dbReference type="Proteomes" id="UP000229362">
    <property type="component" value="Unassembled WGS sequence"/>
</dbReference>
<keyword evidence="1" id="KW-1133">Transmembrane helix</keyword>
<feature type="transmembrane region" description="Helical" evidence="1">
    <location>
        <begin position="46"/>
        <end position="68"/>
    </location>
</feature>
<proteinExistence type="predicted"/>
<dbReference type="GO" id="GO:0022857">
    <property type="term" value="F:transmembrane transporter activity"/>
    <property type="evidence" value="ECO:0007669"/>
    <property type="project" value="InterPro"/>
</dbReference>
<organism evidence="2 3">
    <name type="scientific">Candidatus Magasanikbacteria bacterium CG10_big_fil_rev_8_21_14_0_10_43_6</name>
    <dbReference type="NCBI Taxonomy" id="1974650"/>
    <lineage>
        <taxon>Bacteria</taxon>
        <taxon>Candidatus Magasanikiibacteriota</taxon>
    </lineage>
</organism>
<reference evidence="3" key="1">
    <citation type="submission" date="2017-09" db="EMBL/GenBank/DDBJ databases">
        <title>Depth-based differentiation of microbial function through sediment-hosted aquifers and enrichment of novel symbionts in the deep terrestrial subsurface.</title>
        <authorList>
            <person name="Probst A.J."/>
            <person name="Ladd B."/>
            <person name="Jarett J.K."/>
            <person name="Geller-Mcgrath D.E."/>
            <person name="Sieber C.M.K."/>
            <person name="Emerson J.B."/>
            <person name="Anantharaman K."/>
            <person name="Thomas B.C."/>
            <person name="Malmstrom R."/>
            <person name="Stieglmeier M."/>
            <person name="Klingl A."/>
            <person name="Woyke T."/>
            <person name="Ryan C.M."/>
            <person name="Banfield J.F."/>
        </authorList>
    </citation>
    <scope>NUCLEOTIDE SEQUENCE [LARGE SCALE GENOMIC DNA]</scope>
</reference>
<accession>A0A2M6W2F9</accession>
<dbReference type="CDD" id="cd06174">
    <property type="entry name" value="MFS"/>
    <property type="match status" value="1"/>
</dbReference>
<protein>
    <recommendedName>
        <fullName evidence="4">Major facilitator superfamily (MFS) profile domain-containing protein</fullName>
    </recommendedName>
</protein>
<feature type="transmembrane region" description="Helical" evidence="1">
    <location>
        <begin position="251"/>
        <end position="275"/>
    </location>
</feature>
<dbReference type="AlphaFoldDB" id="A0A2M6W2F9"/>
<name>A0A2M6W2F9_9BACT</name>
<feature type="transmembrane region" description="Helical" evidence="1">
    <location>
        <begin position="16"/>
        <end position="34"/>
    </location>
</feature>
<feature type="transmembrane region" description="Helical" evidence="1">
    <location>
        <begin position="137"/>
        <end position="157"/>
    </location>
</feature>
<comment type="caution">
    <text evidence="2">The sequence shown here is derived from an EMBL/GenBank/DDBJ whole genome shotgun (WGS) entry which is preliminary data.</text>
</comment>
<evidence type="ECO:0000256" key="1">
    <source>
        <dbReference type="SAM" id="Phobius"/>
    </source>
</evidence>
<keyword evidence="1" id="KW-0812">Transmembrane</keyword>
<dbReference type="PANTHER" id="PTHR23530:SF1">
    <property type="entry name" value="PERMEASE, MAJOR FACILITATOR SUPERFAMILY-RELATED"/>
    <property type="match status" value="1"/>
</dbReference>
<dbReference type="EMBL" id="PFBZ01000024">
    <property type="protein sequence ID" value="PIT86900.1"/>
    <property type="molecule type" value="Genomic_DNA"/>
</dbReference>
<dbReference type="InterPro" id="IPR036259">
    <property type="entry name" value="MFS_trans_sf"/>
</dbReference>
<dbReference type="InterPro" id="IPR053160">
    <property type="entry name" value="MFS_DHA3_Transporter"/>
</dbReference>
<dbReference type="InterPro" id="IPR011701">
    <property type="entry name" value="MFS"/>
</dbReference>
<evidence type="ECO:0000313" key="3">
    <source>
        <dbReference type="Proteomes" id="UP000229362"/>
    </source>
</evidence>
<gene>
    <name evidence="2" type="ORF">COU33_00615</name>
</gene>
<feature type="transmembrane region" description="Helical" evidence="1">
    <location>
        <begin position="345"/>
        <end position="365"/>
    </location>
</feature>
<feature type="transmembrane region" description="Helical" evidence="1">
    <location>
        <begin position="318"/>
        <end position="339"/>
    </location>
</feature>
<dbReference type="PANTHER" id="PTHR23530">
    <property type="entry name" value="TRANSPORT PROTEIN-RELATED"/>
    <property type="match status" value="1"/>
</dbReference>
<keyword evidence="1" id="KW-0472">Membrane</keyword>